<dbReference type="GO" id="GO:0006526">
    <property type="term" value="P:L-arginine biosynthetic process"/>
    <property type="evidence" value="ECO:0007669"/>
    <property type="project" value="UniProtKB-UniRule"/>
</dbReference>
<feature type="binding site" evidence="5">
    <location>
        <position position="289"/>
    </location>
    <ligand>
        <name>N(2)-acetyl-L-ornithine</name>
        <dbReference type="ChEBI" id="CHEBI:57805"/>
    </ligand>
</feature>
<sequence>MNHATGNTLQELQAAESKLLLQTYERYPLLFVSGEGVHLRDEKGNDYLDLLSGIGVCALGYGHPAITEAIATQSRQLLHTSNLFHHRGTTELALRLTEITGMDRVFFCNSGTEAWEAALKLARAHAGLLRSEGKNIGTKFLALEHSFHGRTMGSVATTHKEKYRSPFAPVMPDVEFVPFDDVAALRAAFSSDVCAIALEVIQGEGGINPVSQEFLATARELCDSTGALLLLDEIQSGMGRTGTWCAYQQYGIQPDVTTLAKPLGGGVPIGAMLCTEEAARAITPGMHGTTFGGNPLATAVAIAVIDAMKQEKVLDHINDVGGYFLSRLRDLQQKHTVIKEIRGRGLMIGIEIESADLAKEILGGMLARHIILNRTHETVLRFLPPYILQREHVDHAVAALDELFTLHSKPSATLVGEANG</sequence>
<dbReference type="InterPro" id="IPR049704">
    <property type="entry name" value="Aminotrans_3_PPA_site"/>
</dbReference>
<dbReference type="GO" id="GO:0042802">
    <property type="term" value="F:identical protein binding"/>
    <property type="evidence" value="ECO:0007669"/>
    <property type="project" value="TreeGrafter"/>
</dbReference>
<dbReference type="InterPro" id="IPR015422">
    <property type="entry name" value="PyrdxlP-dep_Trfase_small"/>
</dbReference>
<keyword evidence="5" id="KW-0963">Cytoplasm</keyword>
<evidence type="ECO:0000313" key="6">
    <source>
        <dbReference type="EMBL" id="MBB5064321.1"/>
    </source>
</evidence>
<name>A0A7W8EA38_9BACT</name>
<reference evidence="6 7" key="1">
    <citation type="submission" date="2020-08" db="EMBL/GenBank/DDBJ databases">
        <title>Genomic Encyclopedia of Type Strains, Phase IV (KMG-V): Genome sequencing to study the core and pangenomes of soil and plant-associated prokaryotes.</title>
        <authorList>
            <person name="Whitman W."/>
        </authorList>
    </citation>
    <scope>NUCLEOTIDE SEQUENCE [LARGE SCALE GENOMIC DNA]</scope>
    <source>
        <strain evidence="6 7">X5P3</strain>
    </source>
</reference>
<keyword evidence="3 5" id="KW-0808">Transferase</keyword>
<keyword evidence="2 5" id="KW-0028">Amino-acid biosynthesis</keyword>
<dbReference type="GO" id="GO:0005737">
    <property type="term" value="C:cytoplasm"/>
    <property type="evidence" value="ECO:0007669"/>
    <property type="project" value="UniProtKB-SubCell"/>
</dbReference>
<dbReference type="GO" id="GO:0030170">
    <property type="term" value="F:pyridoxal phosphate binding"/>
    <property type="evidence" value="ECO:0007669"/>
    <property type="project" value="InterPro"/>
</dbReference>
<dbReference type="InterPro" id="IPR004636">
    <property type="entry name" value="AcOrn/SuccOrn_fam"/>
</dbReference>
<comment type="subcellular location">
    <subcellularLocation>
        <location evidence="5">Cytoplasm</location>
    </subcellularLocation>
</comment>
<keyword evidence="1 5" id="KW-0032">Aminotransferase</keyword>
<evidence type="ECO:0000256" key="3">
    <source>
        <dbReference type="ARBA" id="ARBA00022679"/>
    </source>
</evidence>
<dbReference type="SUPFAM" id="SSF53383">
    <property type="entry name" value="PLP-dependent transferases"/>
    <property type="match status" value="1"/>
</dbReference>
<evidence type="ECO:0000256" key="2">
    <source>
        <dbReference type="ARBA" id="ARBA00022605"/>
    </source>
</evidence>
<feature type="modified residue" description="N6-(pyridoxal phosphate)lysine" evidence="5">
    <location>
        <position position="261"/>
    </location>
</feature>
<evidence type="ECO:0000256" key="5">
    <source>
        <dbReference type="HAMAP-Rule" id="MF_01107"/>
    </source>
</evidence>
<comment type="subunit">
    <text evidence="5">Homodimer.</text>
</comment>
<dbReference type="HAMAP" id="MF_01107">
    <property type="entry name" value="ArgD_aminotrans_3"/>
    <property type="match status" value="1"/>
</dbReference>
<dbReference type="InterPro" id="IPR050103">
    <property type="entry name" value="Class-III_PLP-dep_AT"/>
</dbReference>
<feature type="binding site" evidence="5">
    <location>
        <position position="290"/>
    </location>
    <ligand>
        <name>pyridoxal 5'-phosphate</name>
        <dbReference type="ChEBI" id="CHEBI:597326"/>
    </ligand>
</feature>
<dbReference type="InterPro" id="IPR015424">
    <property type="entry name" value="PyrdxlP-dep_Trfase"/>
</dbReference>
<comment type="cofactor">
    <cofactor evidence="5">
        <name>pyridoxal 5'-phosphate</name>
        <dbReference type="ChEBI" id="CHEBI:597326"/>
    </cofactor>
    <text evidence="5">Binds 1 pyridoxal phosphate per subunit.</text>
</comment>
<comment type="similarity">
    <text evidence="5">Belongs to the class-III pyridoxal-phosphate-dependent aminotransferase family. ArgD subfamily.</text>
</comment>
<feature type="binding site" evidence="5">
    <location>
        <begin position="111"/>
        <end position="112"/>
    </location>
    <ligand>
        <name>pyridoxal 5'-phosphate</name>
        <dbReference type="ChEBI" id="CHEBI:597326"/>
    </ligand>
</feature>
<dbReference type="AlphaFoldDB" id="A0A7W8EA38"/>
<dbReference type="Gene3D" id="3.90.1150.10">
    <property type="entry name" value="Aspartate Aminotransferase, domain 1"/>
    <property type="match status" value="1"/>
</dbReference>
<accession>A0A7W8EA38</accession>
<dbReference type="RefSeq" id="WP_184256135.1">
    <property type="nucleotide sequence ID" value="NZ_JACHIO010000010.1"/>
</dbReference>
<dbReference type="NCBIfam" id="TIGR00707">
    <property type="entry name" value="argD"/>
    <property type="match status" value="1"/>
</dbReference>
<comment type="miscellaneous">
    <text evidence="5">May also have succinyldiaminopimelate aminotransferase activity, thus carrying out the corresponding step in lysine biosynthesis.</text>
</comment>
<feature type="binding site" evidence="5">
    <location>
        <position position="150"/>
    </location>
    <ligand>
        <name>N(2)-acetyl-L-ornithine</name>
        <dbReference type="ChEBI" id="CHEBI:57805"/>
    </ligand>
</feature>
<feature type="binding site" evidence="5">
    <location>
        <position position="147"/>
    </location>
    <ligand>
        <name>pyridoxal 5'-phosphate</name>
        <dbReference type="ChEBI" id="CHEBI:597326"/>
    </ligand>
</feature>
<dbReference type="CDD" id="cd00610">
    <property type="entry name" value="OAT_like"/>
    <property type="match status" value="1"/>
</dbReference>
<dbReference type="NCBIfam" id="NF002325">
    <property type="entry name" value="PRK01278.1"/>
    <property type="match status" value="1"/>
</dbReference>
<dbReference type="InterPro" id="IPR005814">
    <property type="entry name" value="Aminotrans_3"/>
</dbReference>
<dbReference type="UniPathway" id="UPA00068">
    <property type="reaction ID" value="UER00109"/>
</dbReference>
<comment type="pathway">
    <text evidence="5">Amino-acid biosynthesis; L-arginine biosynthesis; N(2)-acetyl-L-ornithine from L-glutamate: step 4/4.</text>
</comment>
<comment type="caution">
    <text evidence="6">The sequence shown here is derived from an EMBL/GenBank/DDBJ whole genome shotgun (WGS) entry which is preliminary data.</text>
</comment>
<gene>
    <name evidence="5" type="primary">argD</name>
    <name evidence="6" type="ORF">HDF15_002675</name>
</gene>
<protein>
    <recommendedName>
        <fullName evidence="5">Acetylornithine aminotransferase</fullName>
        <shortName evidence="5">ACOAT</shortName>
        <ecNumber evidence="5">2.6.1.11</ecNumber>
    </recommendedName>
</protein>
<dbReference type="PIRSF" id="PIRSF000521">
    <property type="entry name" value="Transaminase_4ab_Lys_Orn"/>
    <property type="match status" value="1"/>
</dbReference>
<dbReference type="InterPro" id="IPR015421">
    <property type="entry name" value="PyrdxlP-dep_Trfase_major"/>
</dbReference>
<dbReference type="GO" id="GO:0003992">
    <property type="term" value="F:N2-acetyl-L-ornithine:2-oxoglutarate 5-aminotransferase activity"/>
    <property type="evidence" value="ECO:0007669"/>
    <property type="project" value="UniProtKB-UniRule"/>
</dbReference>
<dbReference type="Pfam" id="PF00202">
    <property type="entry name" value="Aminotran_3"/>
    <property type="match status" value="1"/>
</dbReference>
<evidence type="ECO:0000256" key="1">
    <source>
        <dbReference type="ARBA" id="ARBA00022576"/>
    </source>
</evidence>
<dbReference type="EC" id="2.6.1.11" evidence="5"/>
<evidence type="ECO:0000256" key="4">
    <source>
        <dbReference type="ARBA" id="ARBA00022898"/>
    </source>
</evidence>
<proteinExistence type="inferred from homology"/>
<dbReference type="PROSITE" id="PS00600">
    <property type="entry name" value="AA_TRANSFER_CLASS_3"/>
    <property type="match status" value="1"/>
</dbReference>
<dbReference type="EMBL" id="JACHIO010000010">
    <property type="protein sequence ID" value="MBB5064321.1"/>
    <property type="molecule type" value="Genomic_DNA"/>
</dbReference>
<keyword evidence="5" id="KW-0055">Arginine biosynthesis</keyword>
<evidence type="ECO:0000313" key="7">
    <source>
        <dbReference type="Proteomes" id="UP000584867"/>
    </source>
</evidence>
<dbReference type="Gene3D" id="3.40.640.10">
    <property type="entry name" value="Type I PLP-dependent aspartate aminotransferase-like (Major domain)"/>
    <property type="match status" value="1"/>
</dbReference>
<organism evidence="6 7">
    <name type="scientific">Granulicella mallensis</name>
    <dbReference type="NCBI Taxonomy" id="940614"/>
    <lineage>
        <taxon>Bacteria</taxon>
        <taxon>Pseudomonadati</taxon>
        <taxon>Acidobacteriota</taxon>
        <taxon>Terriglobia</taxon>
        <taxon>Terriglobales</taxon>
        <taxon>Acidobacteriaceae</taxon>
        <taxon>Granulicella</taxon>
    </lineage>
</organism>
<dbReference type="PANTHER" id="PTHR11986:SF79">
    <property type="entry name" value="ACETYLORNITHINE AMINOTRANSFERASE, MITOCHONDRIAL"/>
    <property type="match status" value="1"/>
</dbReference>
<dbReference type="Proteomes" id="UP000584867">
    <property type="component" value="Unassembled WGS sequence"/>
</dbReference>
<keyword evidence="4 5" id="KW-0663">Pyridoxal phosphate</keyword>
<dbReference type="FunFam" id="3.40.640.10:FF:000004">
    <property type="entry name" value="Acetylornithine aminotransferase"/>
    <property type="match status" value="1"/>
</dbReference>
<feature type="binding site" evidence="5">
    <location>
        <begin position="232"/>
        <end position="235"/>
    </location>
    <ligand>
        <name>pyridoxal 5'-phosphate</name>
        <dbReference type="ChEBI" id="CHEBI:597326"/>
    </ligand>
</feature>
<dbReference type="PANTHER" id="PTHR11986">
    <property type="entry name" value="AMINOTRANSFERASE CLASS III"/>
    <property type="match status" value="1"/>
</dbReference>
<comment type="catalytic activity">
    <reaction evidence="5">
        <text>N(2)-acetyl-L-ornithine + 2-oxoglutarate = N-acetyl-L-glutamate 5-semialdehyde + L-glutamate</text>
        <dbReference type="Rhea" id="RHEA:18049"/>
        <dbReference type="ChEBI" id="CHEBI:16810"/>
        <dbReference type="ChEBI" id="CHEBI:29123"/>
        <dbReference type="ChEBI" id="CHEBI:29985"/>
        <dbReference type="ChEBI" id="CHEBI:57805"/>
        <dbReference type="EC" id="2.6.1.11"/>
    </reaction>
</comment>